<feature type="binding site" evidence="8">
    <location>
        <position position="317"/>
    </location>
    <ligand>
        <name>Zn(2+)</name>
        <dbReference type="ChEBI" id="CHEBI:29105"/>
        <label>2</label>
    </ligand>
</feature>
<dbReference type="Pfam" id="PF05343">
    <property type="entry name" value="Peptidase_M42"/>
    <property type="match status" value="1"/>
</dbReference>
<dbReference type="Gene3D" id="3.40.630.10">
    <property type="entry name" value="Zn peptidases"/>
    <property type="match status" value="1"/>
</dbReference>
<comment type="cofactor">
    <cofactor evidence="8">
        <name>a divalent metal cation</name>
        <dbReference type="ChEBI" id="CHEBI:60240"/>
    </cofactor>
    <text evidence="8">Binds 2 divalent metal cations per subunit.</text>
</comment>
<dbReference type="PANTHER" id="PTHR32481">
    <property type="entry name" value="AMINOPEPTIDASE"/>
    <property type="match status" value="1"/>
</dbReference>
<dbReference type="RefSeq" id="WP_004833113.1">
    <property type="nucleotide sequence ID" value="NZ_CABKNC010000002.1"/>
</dbReference>
<comment type="similarity">
    <text evidence="1 6">Belongs to the peptidase M42 family.</text>
</comment>
<evidence type="ECO:0000313" key="10">
    <source>
        <dbReference type="EMBL" id="WBB31377.1"/>
    </source>
</evidence>
<name>A0A0B4S1V1_9FIRM</name>
<dbReference type="SUPFAM" id="SSF101821">
    <property type="entry name" value="Aminopeptidase/glucanase lid domain"/>
    <property type="match status" value="1"/>
</dbReference>
<evidence type="ECO:0000313" key="11">
    <source>
        <dbReference type="Proteomes" id="UP000031386"/>
    </source>
</evidence>
<dbReference type="GO" id="GO:0004177">
    <property type="term" value="F:aminopeptidase activity"/>
    <property type="evidence" value="ECO:0007669"/>
    <property type="project" value="UniProtKB-UniRule"/>
</dbReference>
<evidence type="ECO:0000256" key="1">
    <source>
        <dbReference type="ARBA" id="ARBA00006272"/>
    </source>
</evidence>
<dbReference type="InterPro" id="IPR051464">
    <property type="entry name" value="Peptidase_M42_aminopept"/>
</dbReference>
<protein>
    <submittedName>
        <fullName evidence="9">Aminopeptidase</fullName>
    </submittedName>
    <submittedName>
        <fullName evidence="10">M42 family metallopeptidase</fullName>
    </submittedName>
</protein>
<feature type="active site" description="Proton acceptor" evidence="7">
    <location>
        <position position="217"/>
    </location>
</feature>
<feature type="binding site" evidence="8">
    <location>
        <position position="183"/>
    </location>
    <ligand>
        <name>Zn(2+)</name>
        <dbReference type="ChEBI" id="CHEBI:29105"/>
        <label>2</label>
    </ligand>
</feature>
<organism evidence="9 11">
    <name type="scientific">Parvimonas micra</name>
    <dbReference type="NCBI Taxonomy" id="33033"/>
    <lineage>
        <taxon>Bacteria</taxon>
        <taxon>Bacillati</taxon>
        <taxon>Bacillota</taxon>
        <taxon>Tissierellia</taxon>
        <taxon>Tissierellales</taxon>
        <taxon>Peptoniphilaceae</taxon>
        <taxon>Parvimonas</taxon>
    </lineage>
</organism>
<dbReference type="EMBL" id="CP101412">
    <property type="protein sequence ID" value="WBB31377.1"/>
    <property type="molecule type" value="Genomic_DNA"/>
</dbReference>
<reference evidence="9 11" key="1">
    <citation type="submission" date="2014-10" db="EMBL/GenBank/DDBJ databases">
        <title>Complete genome sequence of Parvimonas micra KCOM 1535 (= ChDC B708).</title>
        <authorList>
            <person name="Kook J.-K."/>
            <person name="Park S.-N."/>
            <person name="Lim Y.K."/>
            <person name="Roh H."/>
        </authorList>
    </citation>
    <scope>NUCLEOTIDE SEQUENCE [LARGE SCALE GENOMIC DNA]</scope>
    <source>
        <strain evidence="9">KCOM 1535</strain>
        <strain evidence="11">KCOM 1535 / ChDC B708</strain>
    </source>
</reference>
<dbReference type="EMBL" id="CP009761">
    <property type="protein sequence ID" value="AIZ36805.1"/>
    <property type="molecule type" value="Genomic_DNA"/>
</dbReference>
<keyword evidence="4 8" id="KW-0479">Metal-binding</keyword>
<feature type="binding site" evidence="8">
    <location>
        <position position="218"/>
    </location>
    <ligand>
        <name>Zn(2+)</name>
        <dbReference type="ChEBI" id="CHEBI:29105"/>
        <label>2</label>
    </ligand>
</feature>
<evidence type="ECO:0000256" key="4">
    <source>
        <dbReference type="ARBA" id="ARBA00022723"/>
    </source>
</evidence>
<feature type="binding site" evidence="8">
    <location>
        <position position="237"/>
    </location>
    <ligand>
        <name>Zn(2+)</name>
        <dbReference type="ChEBI" id="CHEBI:29105"/>
        <label>1</label>
    </ligand>
</feature>
<dbReference type="AlphaFoldDB" id="A0A0B4S1V1"/>
<dbReference type="Proteomes" id="UP000031386">
    <property type="component" value="Chromosome"/>
</dbReference>
<dbReference type="InterPro" id="IPR008007">
    <property type="entry name" value="Peptidase_M42"/>
</dbReference>
<keyword evidence="2 9" id="KW-0031">Aminopeptidase</keyword>
<dbReference type="SUPFAM" id="SSF53187">
    <property type="entry name" value="Zn-dependent exopeptidases"/>
    <property type="match status" value="1"/>
</dbReference>
<dbReference type="InterPro" id="IPR023367">
    <property type="entry name" value="Peptidase_M42_dom2"/>
</dbReference>
<dbReference type="PANTHER" id="PTHR32481:SF7">
    <property type="entry name" value="AMINOPEPTIDASE YHFE-RELATED"/>
    <property type="match status" value="1"/>
</dbReference>
<evidence type="ECO:0000313" key="9">
    <source>
        <dbReference type="EMBL" id="AIZ36805.1"/>
    </source>
</evidence>
<dbReference type="CDD" id="cd05657">
    <property type="entry name" value="M42_glucanase_like"/>
    <property type="match status" value="1"/>
</dbReference>
<accession>A0A0B4S1V1</accession>
<keyword evidence="5" id="KW-0378">Hydrolase</keyword>
<sequence length="341" mass="38142">MDRNYVKNLLEELLNIYSPTGDTENAICFMEKKFKELNIPCRRTNKNALIATIEGEEKEAITFSGHVDTLGLMVKEIKANGRLAFSLVGGFSPTSVETENVFIKTYNGKLIPGTALYNEASVHVYDTTTTGQRSIKNMEIRIDEDVKTAEDVRKLGISVGDFICLDPRCRIYDSGFIKSRHLDDKACIAAMMGLAKYLVENKIKPKNTINFFISNYEEIGHGSSFVPENTVEFFAVDMAAPGVGQESDEKAVTICAMDSTTPYDLGMRNKLRKIAEEKKIDYRIDIYPHYGSDATAALRAGHDIRCALIGPGVDASHSYERTHILGIENTYKLMLEYLLDK</sequence>
<reference evidence="10" key="2">
    <citation type="submission" date="2022-07" db="EMBL/GenBank/DDBJ databases">
        <title>Parvimonas micra travels from the subgingival sulcus of the human oral cavity to the colorectal adenocarcinoma.</title>
        <authorList>
            <person name="Conde-Perez K."/>
            <person name="Buetas E."/>
            <person name="Aja-Macaya P."/>
            <person name="Martin-De Arribas E."/>
            <person name="Iglesias-Corras I."/>
            <person name="Trigo-Tasende N."/>
            <person name="Nasser-Ali M."/>
            <person name="Estevez L.S."/>
            <person name="Rumbo-Feal S."/>
            <person name="Otero-Alen B."/>
            <person name="Noguera J.F."/>
            <person name="Concha A."/>
            <person name="Pardinas-Lopez S."/>
            <person name="Carda-Dieguez M."/>
            <person name="Gomez-Randulfe I."/>
            <person name="Martinez-Lago N."/>
            <person name="Ladra S."/>
            <person name="Aparicio L.A."/>
            <person name="Bou G."/>
            <person name="Mira A."/>
            <person name="Vallejo J.A."/>
            <person name="Poza M."/>
        </authorList>
    </citation>
    <scope>NUCLEOTIDE SEQUENCE</scope>
    <source>
        <strain evidence="10">PM102KC-G-1</strain>
    </source>
</reference>
<dbReference type="GeneID" id="93385404"/>
<dbReference type="GO" id="GO:0046872">
    <property type="term" value="F:metal ion binding"/>
    <property type="evidence" value="ECO:0007669"/>
    <property type="project" value="UniProtKB-UniRule"/>
</dbReference>
<evidence type="ECO:0000256" key="3">
    <source>
        <dbReference type="ARBA" id="ARBA00022670"/>
    </source>
</evidence>
<evidence type="ECO:0000256" key="7">
    <source>
        <dbReference type="PIRSR" id="PIRSR001123-1"/>
    </source>
</evidence>
<feature type="binding site" evidence="8">
    <location>
        <position position="66"/>
    </location>
    <ligand>
        <name>Zn(2+)</name>
        <dbReference type="ChEBI" id="CHEBI:29105"/>
        <label>1</label>
    </ligand>
</feature>
<evidence type="ECO:0000256" key="5">
    <source>
        <dbReference type="ARBA" id="ARBA00022801"/>
    </source>
</evidence>
<gene>
    <name evidence="10" type="ORF">NM222_02565</name>
    <name evidence="9" type="ORF">NW74_05370</name>
</gene>
<feature type="binding site" evidence="8">
    <location>
        <position position="183"/>
    </location>
    <ligand>
        <name>Zn(2+)</name>
        <dbReference type="ChEBI" id="CHEBI:29105"/>
        <label>1</label>
    </ligand>
</feature>
<dbReference type="KEGG" id="pmic:NW74_05370"/>
<dbReference type="GO" id="GO:0006508">
    <property type="term" value="P:proteolysis"/>
    <property type="evidence" value="ECO:0007669"/>
    <property type="project" value="UniProtKB-KW"/>
</dbReference>
<dbReference type="Gene3D" id="2.40.30.40">
    <property type="entry name" value="Peptidase M42, domain 2"/>
    <property type="match status" value="1"/>
</dbReference>
<dbReference type="PIRSF" id="PIRSF001123">
    <property type="entry name" value="PepA_GA"/>
    <property type="match status" value="1"/>
</dbReference>
<dbReference type="Proteomes" id="UP001210690">
    <property type="component" value="Chromosome"/>
</dbReference>
<dbReference type="OrthoDB" id="361940at2"/>
<evidence type="ECO:0000256" key="2">
    <source>
        <dbReference type="ARBA" id="ARBA00022438"/>
    </source>
</evidence>
<keyword evidence="11" id="KW-1185">Reference proteome</keyword>
<evidence type="ECO:0000256" key="6">
    <source>
        <dbReference type="PIRNR" id="PIRNR001123"/>
    </source>
</evidence>
<proteinExistence type="inferred from homology"/>
<keyword evidence="3" id="KW-0645">Protease</keyword>
<evidence type="ECO:0000256" key="8">
    <source>
        <dbReference type="PIRSR" id="PIRSR001123-2"/>
    </source>
</evidence>